<feature type="compositionally biased region" description="Basic and acidic residues" evidence="1">
    <location>
        <begin position="59"/>
        <end position="73"/>
    </location>
</feature>
<feature type="signal peptide" evidence="2">
    <location>
        <begin position="1"/>
        <end position="17"/>
    </location>
</feature>
<dbReference type="EMBL" id="FMJC01000002">
    <property type="protein sequence ID" value="SCM71901.1"/>
    <property type="molecule type" value="Genomic_DNA"/>
</dbReference>
<feature type="compositionally biased region" description="Low complexity" evidence="1">
    <location>
        <begin position="31"/>
        <end position="45"/>
    </location>
</feature>
<gene>
    <name evidence="3" type="ORF">KL86DES1_20273</name>
</gene>
<sequence>MRKQTFLALLLTFGLTAGGCAWFGGDSSSTEAAVTPAQPAETAAPAPEPEAPAPAKAGKKVDKKAAASAEKKQPVAKGGKTEAQIAAELDSVGHKLVAQAGRTVVPSKSKKDVQQVGKDFVASYVEVDESTISTELRPGASGQYVGFVRYKENVYECRGATRQAALTAACQQVKARRINELIRYDGKSWQF</sequence>
<dbReference type="RefSeq" id="WP_179979963.1">
    <property type="nucleotide sequence ID" value="NZ_LT608333.1"/>
</dbReference>
<evidence type="ECO:0008006" key="4">
    <source>
        <dbReference type="Google" id="ProtNLM"/>
    </source>
</evidence>
<feature type="chain" id="PRO_5013392839" description="Translation initiation factor 2" evidence="2">
    <location>
        <begin position="18"/>
        <end position="191"/>
    </location>
</feature>
<accession>A0A212L2W9</accession>
<dbReference type="AlphaFoldDB" id="A0A212L2W9"/>
<evidence type="ECO:0000256" key="2">
    <source>
        <dbReference type="SAM" id="SignalP"/>
    </source>
</evidence>
<name>A0A212L2W9_9BACT</name>
<keyword evidence="2" id="KW-0732">Signal</keyword>
<proteinExistence type="predicted"/>
<feature type="region of interest" description="Disordered" evidence="1">
    <location>
        <begin position="27"/>
        <end position="80"/>
    </location>
</feature>
<evidence type="ECO:0000256" key="1">
    <source>
        <dbReference type="SAM" id="MobiDB-lite"/>
    </source>
</evidence>
<evidence type="ECO:0000313" key="3">
    <source>
        <dbReference type="EMBL" id="SCM71901.1"/>
    </source>
</evidence>
<organism evidence="3">
    <name type="scientific">uncultured Desulfovibrio sp</name>
    <dbReference type="NCBI Taxonomy" id="167968"/>
    <lineage>
        <taxon>Bacteria</taxon>
        <taxon>Pseudomonadati</taxon>
        <taxon>Thermodesulfobacteriota</taxon>
        <taxon>Desulfovibrionia</taxon>
        <taxon>Desulfovibrionales</taxon>
        <taxon>Desulfovibrionaceae</taxon>
        <taxon>Desulfovibrio</taxon>
        <taxon>environmental samples</taxon>
    </lineage>
</organism>
<dbReference type="PROSITE" id="PS51257">
    <property type="entry name" value="PROKAR_LIPOPROTEIN"/>
    <property type="match status" value="1"/>
</dbReference>
<reference evidence="3" key="1">
    <citation type="submission" date="2016-08" db="EMBL/GenBank/DDBJ databases">
        <authorList>
            <person name="Seilhamer J.J."/>
        </authorList>
    </citation>
    <scope>NUCLEOTIDE SEQUENCE</scope>
    <source>
        <strain evidence="3">86-1</strain>
    </source>
</reference>
<protein>
    <recommendedName>
        <fullName evidence="4">Translation initiation factor 2</fullName>
    </recommendedName>
</protein>